<organism evidence="1 2">
    <name type="scientific">Didymella exigua CBS 183.55</name>
    <dbReference type="NCBI Taxonomy" id="1150837"/>
    <lineage>
        <taxon>Eukaryota</taxon>
        <taxon>Fungi</taxon>
        <taxon>Dikarya</taxon>
        <taxon>Ascomycota</taxon>
        <taxon>Pezizomycotina</taxon>
        <taxon>Dothideomycetes</taxon>
        <taxon>Pleosporomycetidae</taxon>
        <taxon>Pleosporales</taxon>
        <taxon>Pleosporineae</taxon>
        <taxon>Didymellaceae</taxon>
        <taxon>Didymella</taxon>
    </lineage>
</organism>
<dbReference type="PANTHER" id="PTHR38111:SF11">
    <property type="entry name" value="TRANSCRIPTION FACTOR DOMAIN-CONTAINING PROTEIN-RELATED"/>
    <property type="match status" value="1"/>
</dbReference>
<dbReference type="PANTHER" id="PTHR38111">
    <property type="entry name" value="ZN(2)-C6 FUNGAL-TYPE DOMAIN-CONTAINING PROTEIN-RELATED"/>
    <property type="match status" value="1"/>
</dbReference>
<dbReference type="AlphaFoldDB" id="A0A6A5RFB5"/>
<protein>
    <recommendedName>
        <fullName evidence="3">Transcription factor domain-containing protein</fullName>
    </recommendedName>
</protein>
<dbReference type="OrthoDB" id="3525185at2759"/>
<evidence type="ECO:0008006" key="3">
    <source>
        <dbReference type="Google" id="ProtNLM"/>
    </source>
</evidence>
<gene>
    <name evidence="1" type="ORF">M421DRAFT_423354</name>
</gene>
<dbReference type="GeneID" id="54351106"/>
<reference evidence="1" key="1">
    <citation type="journal article" date="2020" name="Stud. Mycol.">
        <title>101 Dothideomycetes genomes: a test case for predicting lifestyles and emergence of pathogens.</title>
        <authorList>
            <person name="Haridas S."/>
            <person name="Albert R."/>
            <person name="Binder M."/>
            <person name="Bloem J."/>
            <person name="Labutti K."/>
            <person name="Salamov A."/>
            <person name="Andreopoulos B."/>
            <person name="Baker S."/>
            <person name="Barry K."/>
            <person name="Bills G."/>
            <person name="Bluhm B."/>
            <person name="Cannon C."/>
            <person name="Castanera R."/>
            <person name="Culley D."/>
            <person name="Daum C."/>
            <person name="Ezra D."/>
            <person name="Gonzalez J."/>
            <person name="Henrissat B."/>
            <person name="Kuo A."/>
            <person name="Liang C."/>
            <person name="Lipzen A."/>
            <person name="Lutzoni F."/>
            <person name="Magnuson J."/>
            <person name="Mondo S."/>
            <person name="Nolan M."/>
            <person name="Ohm R."/>
            <person name="Pangilinan J."/>
            <person name="Park H.-J."/>
            <person name="Ramirez L."/>
            <person name="Alfaro M."/>
            <person name="Sun H."/>
            <person name="Tritt A."/>
            <person name="Yoshinaga Y."/>
            <person name="Zwiers L.-H."/>
            <person name="Turgeon B."/>
            <person name="Goodwin S."/>
            <person name="Spatafora J."/>
            <person name="Crous P."/>
            <person name="Grigoriev I."/>
        </authorList>
    </citation>
    <scope>NUCLEOTIDE SEQUENCE</scope>
    <source>
        <strain evidence="1">CBS 183.55</strain>
    </source>
</reference>
<accession>A0A6A5RFB5</accession>
<proteinExistence type="predicted"/>
<dbReference type="RefSeq" id="XP_033446046.1">
    <property type="nucleotide sequence ID" value="XM_033593438.1"/>
</dbReference>
<dbReference type="Proteomes" id="UP000800082">
    <property type="component" value="Unassembled WGS sequence"/>
</dbReference>
<sequence>MNANAQNDMKRWRKTKSTLMPCARGLQTDRDVLVSTTTIAFYEIFLNHFTSQGESMDIRNQLTWLQRLPHLATDKLDKASILALEATATAYGAIMGSNTAMTRQAHDLYGTALRAHQNILQNSGTASDVTIPMVSTGVLFSFFETM</sequence>
<name>A0A6A5RFB5_9PLEO</name>
<keyword evidence="2" id="KW-1185">Reference proteome</keyword>
<evidence type="ECO:0000313" key="1">
    <source>
        <dbReference type="EMBL" id="KAF1925794.1"/>
    </source>
</evidence>
<dbReference type="InterPro" id="IPR053178">
    <property type="entry name" value="Osmoadaptation_assoc"/>
</dbReference>
<dbReference type="EMBL" id="ML978981">
    <property type="protein sequence ID" value="KAF1925794.1"/>
    <property type="molecule type" value="Genomic_DNA"/>
</dbReference>
<evidence type="ECO:0000313" key="2">
    <source>
        <dbReference type="Proteomes" id="UP000800082"/>
    </source>
</evidence>